<evidence type="ECO:0000256" key="1">
    <source>
        <dbReference type="ARBA" id="ARBA00000707"/>
    </source>
</evidence>
<dbReference type="Pfam" id="PF00443">
    <property type="entry name" value="UCH"/>
    <property type="match status" value="1"/>
</dbReference>
<keyword evidence="7" id="KW-1185">Reference proteome</keyword>
<dbReference type="PANTHER" id="PTHR21646">
    <property type="entry name" value="UBIQUITIN CARBOXYL-TERMINAL HYDROLASE"/>
    <property type="match status" value="1"/>
</dbReference>
<dbReference type="InterPro" id="IPR028889">
    <property type="entry name" value="USP"/>
</dbReference>
<dbReference type="InterPro" id="IPR001394">
    <property type="entry name" value="Peptidase_C19_UCH"/>
</dbReference>
<dbReference type="Gene3D" id="3.90.70.10">
    <property type="entry name" value="Cysteine proteinases"/>
    <property type="match status" value="1"/>
</dbReference>
<dbReference type="GO" id="GO:0071897">
    <property type="term" value="P:DNA biosynthetic process"/>
    <property type="evidence" value="ECO:0007669"/>
    <property type="project" value="UniProtKB-ARBA"/>
</dbReference>
<evidence type="ECO:0000259" key="5">
    <source>
        <dbReference type="PROSITE" id="PS50878"/>
    </source>
</evidence>
<dbReference type="EMBL" id="VIIS01002042">
    <property type="protein sequence ID" value="KAF0289279.1"/>
    <property type="molecule type" value="Genomic_DNA"/>
</dbReference>
<dbReference type="InterPro" id="IPR050185">
    <property type="entry name" value="Ub_carboxyl-term_hydrolase"/>
</dbReference>
<feature type="region of interest" description="Disordered" evidence="3">
    <location>
        <begin position="716"/>
        <end position="759"/>
    </location>
</feature>
<dbReference type="Proteomes" id="UP000440578">
    <property type="component" value="Unassembled WGS sequence"/>
</dbReference>
<dbReference type="FunFam" id="3.90.70.10:FF:000083">
    <property type="entry name" value="Uncharacterized protein, isoform B"/>
    <property type="match status" value="1"/>
</dbReference>
<comment type="caution">
    <text evidence="6">The sequence shown here is derived from an EMBL/GenBank/DDBJ whole genome shotgun (WGS) entry which is preliminary data.</text>
</comment>
<sequence>MPPGSSAGLDGIRPLHLRQLLSRETAESGRRLLSSLTALTNLVLRGLVPECGRDALFGASLCALRKKDGGLRPIAVGSVFRRLPGRIAARHIADIIGPELRPTQLGVGTPLGCEAAVHAVREFINSDSTSSDTPRVMVKIDVRNAFNTIRRDVILARIHERCPEVYPLAYQVYHLPTPLHIGDQTVLSATGVQQGDPLGPAAFALGVDACARAIRSPLNVWYLDDATIAGPADVVQSDLHSLAKALTELGLQLNPAKCEVAIIDAAPQLAQNAAVDSIRSVLPEITEIPLHSVTLLGAPLQDASLTAAANGAAELIGRLCTRLTHLDRHTGLFFLVHYASAPRLQYLLRSAPLYKVVPALKLVDELVRETLVDITNVNINDQLWEQAKLPFRLGGLGVRSVEDLALPCYISSLHAALPLLRSISPGLLPASGVPPTLQTAIHRFSEVTGTEQLPPASAVSSQRAWDTLSATAIRDKMVNSANQLHRARLVAASQPHTAAWLQAVPVPSLGLHLDEESVRVAVALRLGATVCEQHRCRLCGRQVDQLGHHGLSCVKSAGRLPRHAQLNDVVRRGLASAGIPSILEPVGLDRGDGKRPDGLTLFPYSGGMCLTWDATCADTFADTVLIQTALEPGAAARAAEDRKRRHYSEISSRFKFVPIAVETSGVLGPATSKFIRELGQLITTRTGERRETEWLLQRLSIAVVRGNAAAVLATAATDRARADRRQQPPPDVTGVRTRPSPPPSATTGRASAKQTARQASPEFLADEPLALPSEEASAPPNTRLSHHSLPGNPSEDGGGTGSESDGRPLGLTGLRNTGNTCFLNTVVQCLSNTRALHDYILRDGRSSDASMPAAATKGSLMNTFSALIRDMWTSSDETERVLTTAPLKSMIQRLAPRFMGSQQQDAQEFLRYLLQGLHEDVNRVTSRPKPITTDIDDSLSASQKSMEAWKRFLRLENSKFVDLFVGQLKATLRCTVCGHASVTFDPFWDLSLPIPSRSGQVRLKACFDLFTKEEVLDGDEKPTCSKCQKRQKCTRSLSIQKFPRILVVHLKRFSPQERFRGKLNTTVDFSVNGLDLSPYSAGQTPCRYSLYGVANHSGTLLSGHYTAHCRHPYTAEWYEYNDSRVHVMDQRNVNSGKAYVLFFELTGSKHRSGSTHV</sequence>
<dbReference type="InterPro" id="IPR038765">
    <property type="entry name" value="Papain-like_cys_pep_sf"/>
</dbReference>
<dbReference type="GO" id="GO:0004843">
    <property type="term" value="F:cysteine-type deubiquitinase activity"/>
    <property type="evidence" value="ECO:0007669"/>
    <property type="project" value="UniProtKB-EC"/>
</dbReference>
<dbReference type="GO" id="GO:0016579">
    <property type="term" value="P:protein deubiquitination"/>
    <property type="evidence" value="ECO:0007669"/>
    <property type="project" value="InterPro"/>
</dbReference>
<keyword evidence="6" id="KW-0378">Hydrolase</keyword>
<name>A0A6A4V7Z5_AMPAM</name>
<feature type="region of interest" description="Disordered" evidence="3">
    <location>
        <begin position="773"/>
        <end position="812"/>
    </location>
</feature>
<dbReference type="PROSITE" id="PS50235">
    <property type="entry name" value="USP_3"/>
    <property type="match status" value="1"/>
</dbReference>
<dbReference type="InterPro" id="IPR018200">
    <property type="entry name" value="USP_CS"/>
</dbReference>
<dbReference type="EC" id="3.4.19.12" evidence="2"/>
<dbReference type="PANTHER" id="PTHR21646:SF23">
    <property type="entry name" value="UBIQUITIN CARBOXYL-TERMINAL HYDROLASE USP2"/>
    <property type="match status" value="1"/>
</dbReference>
<organism evidence="6 7">
    <name type="scientific">Amphibalanus amphitrite</name>
    <name type="common">Striped barnacle</name>
    <name type="synonym">Balanus amphitrite</name>
    <dbReference type="NCBI Taxonomy" id="1232801"/>
    <lineage>
        <taxon>Eukaryota</taxon>
        <taxon>Metazoa</taxon>
        <taxon>Ecdysozoa</taxon>
        <taxon>Arthropoda</taxon>
        <taxon>Crustacea</taxon>
        <taxon>Multicrustacea</taxon>
        <taxon>Cirripedia</taxon>
        <taxon>Thoracica</taxon>
        <taxon>Thoracicalcarea</taxon>
        <taxon>Balanomorpha</taxon>
        <taxon>Balanoidea</taxon>
        <taxon>Balanidae</taxon>
        <taxon>Amphibalaninae</taxon>
        <taxon>Amphibalanus</taxon>
    </lineage>
</organism>
<dbReference type="SUPFAM" id="SSF56672">
    <property type="entry name" value="DNA/RNA polymerases"/>
    <property type="match status" value="1"/>
</dbReference>
<dbReference type="SUPFAM" id="SSF54001">
    <property type="entry name" value="Cysteine proteinases"/>
    <property type="match status" value="1"/>
</dbReference>
<dbReference type="AlphaFoldDB" id="A0A6A4V7Z5"/>
<comment type="catalytic activity">
    <reaction evidence="1">
        <text>Thiol-dependent hydrolysis of ester, thioester, amide, peptide and isopeptide bonds formed by the C-terminal Gly of ubiquitin (a 76-residue protein attached to proteins as an intracellular targeting signal).</text>
        <dbReference type="EC" id="3.4.19.12"/>
    </reaction>
</comment>
<evidence type="ECO:0000256" key="3">
    <source>
        <dbReference type="SAM" id="MobiDB-lite"/>
    </source>
</evidence>
<evidence type="ECO:0000313" key="6">
    <source>
        <dbReference type="EMBL" id="KAF0289279.1"/>
    </source>
</evidence>
<gene>
    <name evidence="6" type="primary">USP2_12</name>
    <name evidence="6" type="ORF">FJT64_001308</name>
</gene>
<evidence type="ECO:0000256" key="2">
    <source>
        <dbReference type="ARBA" id="ARBA00012759"/>
    </source>
</evidence>
<dbReference type="PROSITE" id="PS00973">
    <property type="entry name" value="USP_2"/>
    <property type="match status" value="1"/>
</dbReference>
<dbReference type="InterPro" id="IPR000477">
    <property type="entry name" value="RT_dom"/>
</dbReference>
<feature type="domain" description="Reverse transcriptase" evidence="5">
    <location>
        <begin position="45"/>
        <end position="300"/>
    </location>
</feature>
<dbReference type="Pfam" id="PF00078">
    <property type="entry name" value="RVT_1"/>
    <property type="match status" value="1"/>
</dbReference>
<proteinExistence type="predicted"/>
<reference evidence="6 7" key="1">
    <citation type="submission" date="2019-07" db="EMBL/GenBank/DDBJ databases">
        <title>Draft genome assembly of a fouling barnacle, Amphibalanus amphitrite (Darwin, 1854): The first reference genome for Thecostraca.</title>
        <authorList>
            <person name="Kim W."/>
        </authorList>
    </citation>
    <scope>NUCLEOTIDE SEQUENCE [LARGE SCALE GENOMIC DNA]</scope>
    <source>
        <strain evidence="6">SNU_AA5</strain>
        <tissue evidence="6">Soma without cirri and trophi</tissue>
    </source>
</reference>
<dbReference type="PROSITE" id="PS50878">
    <property type="entry name" value="RT_POL"/>
    <property type="match status" value="1"/>
</dbReference>
<feature type="domain" description="USP" evidence="4">
    <location>
        <begin position="812"/>
        <end position="1146"/>
    </location>
</feature>
<protein>
    <recommendedName>
        <fullName evidence="2">ubiquitinyl hydrolase 1</fullName>
        <ecNumber evidence="2">3.4.19.12</ecNumber>
    </recommendedName>
</protein>
<dbReference type="CDD" id="cd02674">
    <property type="entry name" value="Peptidase_C19R"/>
    <property type="match status" value="1"/>
</dbReference>
<dbReference type="InterPro" id="IPR043502">
    <property type="entry name" value="DNA/RNA_pol_sf"/>
</dbReference>
<evidence type="ECO:0000313" key="7">
    <source>
        <dbReference type="Proteomes" id="UP000440578"/>
    </source>
</evidence>
<evidence type="ECO:0000259" key="4">
    <source>
        <dbReference type="PROSITE" id="PS50235"/>
    </source>
</evidence>
<accession>A0A6A4V7Z5</accession>
<dbReference type="OrthoDB" id="10009867at2759"/>